<evidence type="ECO:0000313" key="1">
    <source>
        <dbReference type="EMBL" id="ADD96647.1"/>
    </source>
</evidence>
<sequence>MAKPITELTKDIRKLIETGRETAGPVIIRSLQSEGPWWTSSFGTKWRLSGSPVRPVDDRAGITRDFTAIPKKTSTPKPSVETMVIGGGQSAMKFPLAQPMYIGNSVSYAGFAVNNPGATVPRKDGRDVTYEQHKKDGFKLTAKNQNPNWYKVYTQSGGLLGDLDKAFKVTRLG</sequence>
<dbReference type="EMBL" id="GU943153">
    <property type="protein sequence ID" value="ADD96647.1"/>
    <property type="molecule type" value="Genomic_DNA"/>
</dbReference>
<protein>
    <submittedName>
        <fullName evidence="1">Uncharacterized protein</fullName>
    </submittedName>
</protein>
<accession>D6PLP6</accession>
<dbReference type="AlphaFoldDB" id="D6PLP6"/>
<reference evidence="1" key="1">
    <citation type="journal article" date="2010" name="ISME J.">
        <title>Metagenome of the Mediterranean deep chlorophyll maximum studied by direct and fosmid library 454 pyrosequencing.</title>
        <authorList>
            <person name="Ghai R."/>
            <person name="Martin-Cuadrado A.B."/>
            <person name="Molto A.G."/>
            <person name="Heredia I.G."/>
            <person name="Cabrera R."/>
            <person name="Martin J."/>
            <person name="Verdu M."/>
            <person name="Deschamps P."/>
            <person name="Moreira D."/>
            <person name="Lopez-Garcia P."/>
            <person name="Mira A."/>
            <person name="Rodriguez-Valera F."/>
        </authorList>
    </citation>
    <scope>NUCLEOTIDE SEQUENCE</scope>
</reference>
<organism evidence="1">
    <name type="scientific">uncultured organism MedDCM-OCT-S12-C92</name>
    <dbReference type="NCBI Taxonomy" id="743668"/>
    <lineage>
        <taxon>unclassified sequences</taxon>
        <taxon>environmental samples</taxon>
    </lineage>
</organism>
<proteinExistence type="predicted"/>
<name>D6PLP6_9ZZZZ</name>